<keyword evidence="5" id="KW-0597">Phosphoprotein</keyword>
<dbReference type="Pfam" id="PF02880">
    <property type="entry name" value="PGM_PMM_III"/>
    <property type="match status" value="1"/>
</dbReference>
<evidence type="ECO:0000256" key="6">
    <source>
        <dbReference type="ARBA" id="ARBA00022723"/>
    </source>
</evidence>
<comment type="similarity">
    <text evidence="3 9">Belongs to the phosphohexose mutase family.</text>
</comment>
<dbReference type="GeneID" id="24920235"/>
<dbReference type="PRINTS" id="PR00509">
    <property type="entry name" value="PGMPMM"/>
</dbReference>
<dbReference type="Proteomes" id="UP000008312">
    <property type="component" value="Unassembled WGS sequence"/>
</dbReference>
<evidence type="ECO:0000256" key="9">
    <source>
        <dbReference type="RuleBase" id="RU004326"/>
    </source>
</evidence>
<name>D8M549_BLAHO</name>
<dbReference type="EMBL" id="FN668656">
    <property type="protein sequence ID" value="CBK23200.2"/>
    <property type="molecule type" value="Genomic_DNA"/>
</dbReference>
<dbReference type="InterPro" id="IPR005846">
    <property type="entry name" value="A-D-PHexomutase_a/b/a-III"/>
</dbReference>
<dbReference type="FunFam" id="3.30.310.50:FF:000002">
    <property type="entry name" value="Phosphoglucomutase 5"/>
    <property type="match status" value="1"/>
</dbReference>
<keyword evidence="6 9" id="KW-0479">Metal-binding</keyword>
<gene>
    <name evidence="13" type="ORF">GSBLH_T00003117001</name>
</gene>
<dbReference type="GO" id="GO:0005975">
    <property type="term" value="P:carbohydrate metabolic process"/>
    <property type="evidence" value="ECO:0007669"/>
    <property type="project" value="InterPro"/>
</dbReference>
<dbReference type="PROSITE" id="PS00710">
    <property type="entry name" value="PGM_PMM"/>
    <property type="match status" value="1"/>
</dbReference>
<reference evidence="13" key="1">
    <citation type="submission" date="2010-02" db="EMBL/GenBank/DDBJ databases">
        <title>Sequencing and annotation of the Blastocystis hominis genome.</title>
        <authorList>
            <person name="Wincker P."/>
        </authorList>
    </citation>
    <scope>NUCLEOTIDE SEQUENCE</scope>
    <source>
        <strain evidence="13">Singapore isolate B</strain>
    </source>
</reference>
<dbReference type="InterPro" id="IPR005845">
    <property type="entry name" value="A-D-PHexomutase_a/b/a-II"/>
</dbReference>
<dbReference type="GO" id="GO:0004614">
    <property type="term" value="F:phosphoglucomutase activity"/>
    <property type="evidence" value="ECO:0007669"/>
    <property type="project" value="UniProtKB-EC"/>
</dbReference>
<dbReference type="NCBIfam" id="NF005737">
    <property type="entry name" value="PRK07564.1-1"/>
    <property type="match status" value="1"/>
</dbReference>
<dbReference type="FunFam" id="3.40.120.10:FF:000005">
    <property type="entry name" value="Phosphoglucomutase 5"/>
    <property type="match status" value="1"/>
</dbReference>
<dbReference type="Pfam" id="PF02878">
    <property type="entry name" value="PGM_PMM_I"/>
    <property type="match status" value="1"/>
</dbReference>
<evidence type="ECO:0000256" key="5">
    <source>
        <dbReference type="ARBA" id="ARBA00022553"/>
    </source>
</evidence>
<dbReference type="GO" id="GO:0000287">
    <property type="term" value="F:magnesium ion binding"/>
    <property type="evidence" value="ECO:0007669"/>
    <property type="project" value="InterPro"/>
</dbReference>
<evidence type="ECO:0000256" key="4">
    <source>
        <dbReference type="ARBA" id="ARBA00012728"/>
    </source>
</evidence>
<evidence type="ECO:0000313" key="14">
    <source>
        <dbReference type="Proteomes" id="UP000008312"/>
    </source>
</evidence>
<evidence type="ECO:0000256" key="7">
    <source>
        <dbReference type="ARBA" id="ARBA00022842"/>
    </source>
</evidence>
<dbReference type="GO" id="GO:0005829">
    <property type="term" value="C:cytosol"/>
    <property type="evidence" value="ECO:0007669"/>
    <property type="project" value="TreeGrafter"/>
</dbReference>
<accession>D8M549</accession>
<evidence type="ECO:0000313" key="13">
    <source>
        <dbReference type="EMBL" id="CBK23200.2"/>
    </source>
</evidence>
<dbReference type="InterPro" id="IPR005844">
    <property type="entry name" value="A-D-PHexomutase_a/b/a-I"/>
</dbReference>
<dbReference type="FunFam" id="3.40.120.10:FF:000004">
    <property type="entry name" value="Phosphoglucomutase 5"/>
    <property type="match status" value="1"/>
</dbReference>
<evidence type="ECO:0000256" key="3">
    <source>
        <dbReference type="ARBA" id="ARBA00010231"/>
    </source>
</evidence>
<comment type="cofactor">
    <cofactor evidence="2">
        <name>Mg(2+)</name>
        <dbReference type="ChEBI" id="CHEBI:18420"/>
    </cofactor>
</comment>
<dbReference type="InterPro" id="IPR005841">
    <property type="entry name" value="Alpha-D-phosphohexomutase_SF"/>
</dbReference>
<comment type="catalytic activity">
    <reaction evidence="1">
        <text>alpha-D-glucose 1-phosphate = alpha-D-glucose 6-phosphate</text>
        <dbReference type="Rhea" id="RHEA:23536"/>
        <dbReference type="ChEBI" id="CHEBI:58225"/>
        <dbReference type="ChEBI" id="CHEBI:58601"/>
        <dbReference type="EC" id="5.4.2.2"/>
    </reaction>
</comment>
<feature type="domain" description="Alpha-D-phosphohexomutase alpha/beta/alpha" evidence="12">
    <location>
        <begin position="324"/>
        <end position="434"/>
    </location>
</feature>
<keyword evidence="14" id="KW-1185">Reference proteome</keyword>
<dbReference type="EC" id="5.4.2.2" evidence="4"/>
<dbReference type="SUPFAM" id="SSF53738">
    <property type="entry name" value="Phosphoglucomutase, first 3 domains"/>
    <property type="match status" value="3"/>
</dbReference>
<organism evidence="13">
    <name type="scientific">Blastocystis hominis</name>
    <dbReference type="NCBI Taxonomy" id="12968"/>
    <lineage>
        <taxon>Eukaryota</taxon>
        <taxon>Sar</taxon>
        <taxon>Stramenopiles</taxon>
        <taxon>Bigyra</taxon>
        <taxon>Opalozoa</taxon>
        <taxon>Opalinata</taxon>
        <taxon>Blastocystidae</taxon>
        <taxon>Blastocystis</taxon>
    </lineage>
</organism>
<evidence type="ECO:0000259" key="12">
    <source>
        <dbReference type="Pfam" id="PF02880"/>
    </source>
</evidence>
<dbReference type="OrthoDB" id="2291at2759"/>
<keyword evidence="8" id="KW-0413">Isomerase</keyword>
<dbReference type="Pfam" id="PF02879">
    <property type="entry name" value="PGM_PMM_II"/>
    <property type="match status" value="1"/>
</dbReference>
<dbReference type="PANTHER" id="PTHR22573:SF2">
    <property type="entry name" value="PHOSPHOGLUCOMUTASE"/>
    <property type="match status" value="1"/>
</dbReference>
<dbReference type="AlphaFoldDB" id="D8M549"/>
<evidence type="ECO:0000256" key="8">
    <source>
        <dbReference type="ARBA" id="ARBA00023235"/>
    </source>
</evidence>
<dbReference type="Gene3D" id="3.40.120.10">
    <property type="entry name" value="Alpha-D-Glucose-1,6-Bisphosphate, subunit A, domain 3"/>
    <property type="match status" value="3"/>
</dbReference>
<evidence type="ECO:0000256" key="1">
    <source>
        <dbReference type="ARBA" id="ARBA00000443"/>
    </source>
</evidence>
<keyword evidence="7 9" id="KW-0460">Magnesium</keyword>
<feature type="domain" description="Alpha-D-phosphohexomutase alpha/beta/alpha" evidence="11">
    <location>
        <begin position="196"/>
        <end position="313"/>
    </location>
</feature>
<dbReference type="InterPro" id="IPR016055">
    <property type="entry name" value="A-D-PHexomutase_a/b/a-I/II/III"/>
</dbReference>
<dbReference type="SUPFAM" id="SSF55957">
    <property type="entry name" value="Phosphoglucomutase, C-terminal domain"/>
    <property type="match status" value="1"/>
</dbReference>
<evidence type="ECO:0000259" key="10">
    <source>
        <dbReference type="Pfam" id="PF02878"/>
    </source>
</evidence>
<dbReference type="PANTHER" id="PTHR22573">
    <property type="entry name" value="PHOSPHOHEXOMUTASE FAMILY MEMBER"/>
    <property type="match status" value="1"/>
</dbReference>
<dbReference type="Pfam" id="PF24947">
    <property type="entry name" value="PGM1_C_vert_fung"/>
    <property type="match status" value="1"/>
</dbReference>
<sequence>MSSIAIKTVATTPYKDQKPGTSGLRKKTPIFMEGHYLHNFIQSTFNSLPKDRVQGCTLVVGGDGRYYSREAIQVILKIAAGNGVGRVWVAQHGIMSTPSISAVIRTRENGIAYGGFILTASHNPGGLNADFGVKFNGENGAAAAEHITNGIYTESLKISELKMAELPEVPIDEIATLTYTVAEHPFIVEIISSTEDYIRILQSVFDFPRIAALFRRPDFHFHFDAINGVSGAYAGPIFHDLLGAPLDSLHNCVPKPDFGGCHPDPNLTYARELVEAMGLDRTGQPLLKSAEEAAKIPDFGCATDGDADRAMILGRQFFISPSDSLAMVAAYCRCIPYFQNGLTACARSMPTSSAIDVVCERRGIRGFEVPTGWKFFGNLMDSKALGKQDNHPFICGEESFGLGADYIREKDGIFAILCWLSIVAQRNEDPEKPLEGVEAIARDYWNEFGRHYYTRYDYEGVETAQADALMDGLRAKIAEMEGKTMVVKGVEIVKMDEFEYHDPVDGSVSSHQGIRIYTKDGARIIFRLSGTGSSGATIRMYMEKYETEKDRLMLRTADVMEKVLAAALELSQMEAMTGRTAPSVIT</sequence>
<dbReference type="OMA" id="WIQDRAN"/>
<dbReference type="InterPro" id="IPR045244">
    <property type="entry name" value="PGM"/>
</dbReference>
<dbReference type="InParanoid" id="D8M549"/>
<feature type="domain" description="Alpha-D-phosphohexomutase alpha/beta/alpha" evidence="10">
    <location>
        <begin position="17"/>
        <end position="160"/>
    </location>
</feature>
<evidence type="ECO:0000256" key="2">
    <source>
        <dbReference type="ARBA" id="ARBA00001946"/>
    </source>
</evidence>
<dbReference type="InterPro" id="IPR036900">
    <property type="entry name" value="A-D-PHexomutase_C_sf"/>
</dbReference>
<dbReference type="InterPro" id="IPR016066">
    <property type="entry name" value="A-D-PHexomutase_CS"/>
</dbReference>
<proteinExistence type="inferred from homology"/>
<evidence type="ECO:0000259" key="11">
    <source>
        <dbReference type="Pfam" id="PF02879"/>
    </source>
</evidence>
<protein>
    <recommendedName>
        <fullName evidence="4">phosphoglucomutase (alpha-D-glucose-1,6-bisphosphate-dependent)</fullName>
        <ecNumber evidence="4">5.4.2.2</ecNumber>
    </recommendedName>
</protein>
<dbReference type="Gene3D" id="3.30.310.50">
    <property type="entry name" value="Alpha-D-phosphohexomutase, C-terminal domain"/>
    <property type="match status" value="1"/>
</dbReference>
<dbReference type="RefSeq" id="XP_012897248.1">
    <property type="nucleotide sequence ID" value="XM_013041794.1"/>
</dbReference>